<keyword evidence="3" id="KW-1185">Reference proteome</keyword>
<evidence type="ECO:0000256" key="1">
    <source>
        <dbReference type="SAM" id="Phobius"/>
    </source>
</evidence>
<comment type="caution">
    <text evidence="2">The sequence shown here is derived from an EMBL/GenBank/DDBJ whole genome shotgun (WGS) entry which is preliminary data.</text>
</comment>
<organism evidence="2 3">
    <name type="scientific">Kitasatospora cineracea</name>
    <dbReference type="NCBI Taxonomy" id="88074"/>
    <lineage>
        <taxon>Bacteria</taxon>
        <taxon>Bacillati</taxon>
        <taxon>Actinomycetota</taxon>
        <taxon>Actinomycetes</taxon>
        <taxon>Kitasatosporales</taxon>
        <taxon>Streptomycetaceae</taxon>
        <taxon>Kitasatospora</taxon>
    </lineage>
</organism>
<keyword evidence="1" id="KW-0812">Transmembrane</keyword>
<evidence type="ECO:0000313" key="3">
    <source>
        <dbReference type="Proteomes" id="UP000266906"/>
    </source>
</evidence>
<feature type="transmembrane region" description="Helical" evidence="1">
    <location>
        <begin position="38"/>
        <end position="58"/>
    </location>
</feature>
<evidence type="ECO:0000313" key="2">
    <source>
        <dbReference type="EMBL" id="RPE36783.1"/>
    </source>
</evidence>
<proteinExistence type="predicted"/>
<keyword evidence="1" id="KW-1133">Transmembrane helix</keyword>
<dbReference type="Proteomes" id="UP000266906">
    <property type="component" value="Unassembled WGS sequence"/>
</dbReference>
<keyword evidence="1" id="KW-0472">Membrane</keyword>
<accession>A0A3N4RTR3</accession>
<name>A0A3N4RTR3_9ACTN</name>
<dbReference type="EMBL" id="RKQG01000001">
    <property type="protein sequence ID" value="RPE36783.1"/>
    <property type="molecule type" value="Genomic_DNA"/>
</dbReference>
<reference evidence="2 3" key="1">
    <citation type="submission" date="2018-11" db="EMBL/GenBank/DDBJ databases">
        <title>Sequencing the genomes of 1000 actinobacteria strains.</title>
        <authorList>
            <person name="Klenk H.-P."/>
        </authorList>
    </citation>
    <scope>NUCLEOTIDE SEQUENCE [LARGE SCALE GENOMIC DNA]</scope>
    <source>
        <strain evidence="2 3">DSM 44781</strain>
    </source>
</reference>
<dbReference type="AlphaFoldDB" id="A0A3N4RTR3"/>
<gene>
    <name evidence="2" type="ORF">EDD38_5162</name>
</gene>
<protein>
    <submittedName>
        <fullName evidence="2">Uncharacterized protein</fullName>
    </submittedName>
</protein>
<sequence length="64" mass="6412">MGLGSGWGLRRKRWCDGGCAVGAPAAGVLIDVYGLTTAIRAIAALTAAAGVTVAVGMCETHPRN</sequence>